<dbReference type="InterPro" id="IPR037458">
    <property type="entry name" value="L-MDH/L-LDH_FMN-bd"/>
</dbReference>
<evidence type="ECO:0000256" key="12">
    <source>
        <dbReference type="ARBA" id="ARBA00023004"/>
    </source>
</evidence>
<dbReference type="CDD" id="cd02922">
    <property type="entry name" value="FCB2_FMN"/>
    <property type="match status" value="1"/>
</dbReference>
<name>A0A165JTX7_9BASI</name>
<evidence type="ECO:0000313" key="25">
    <source>
        <dbReference type="EMBL" id="KZT62268.1"/>
    </source>
</evidence>
<keyword evidence="7" id="KW-0285">Flavoprotein</keyword>
<evidence type="ECO:0000256" key="21">
    <source>
        <dbReference type="ARBA" id="ARBA00078938"/>
    </source>
</evidence>
<dbReference type="InterPro" id="IPR000262">
    <property type="entry name" value="FMN-dep_DH"/>
</dbReference>
<dbReference type="EMBL" id="KV423917">
    <property type="protein sequence ID" value="KZT62268.1"/>
    <property type="molecule type" value="Genomic_DNA"/>
</dbReference>
<evidence type="ECO:0000259" key="23">
    <source>
        <dbReference type="PROSITE" id="PS50255"/>
    </source>
</evidence>
<dbReference type="FunFam" id="3.10.120.10:FF:000009">
    <property type="entry name" value="Cytochrome b2, mitochondrial, putative"/>
    <property type="match status" value="1"/>
</dbReference>
<dbReference type="Gene3D" id="3.10.120.10">
    <property type="entry name" value="Cytochrome b5-like heme/steroid binding domain"/>
    <property type="match status" value="1"/>
</dbReference>
<keyword evidence="10" id="KW-0809">Transit peptide</keyword>
<dbReference type="InterPro" id="IPR013785">
    <property type="entry name" value="Aldolase_TIM"/>
</dbReference>
<dbReference type="GO" id="GO:0005758">
    <property type="term" value="C:mitochondrial intermembrane space"/>
    <property type="evidence" value="ECO:0007669"/>
    <property type="project" value="UniProtKB-SubCell"/>
</dbReference>
<evidence type="ECO:0000256" key="19">
    <source>
        <dbReference type="ARBA" id="ARBA00075949"/>
    </source>
</evidence>
<dbReference type="InterPro" id="IPR036400">
    <property type="entry name" value="Cyt_B5-like_heme/steroid_sf"/>
</dbReference>
<evidence type="ECO:0000256" key="2">
    <source>
        <dbReference type="ARBA" id="ARBA00001970"/>
    </source>
</evidence>
<evidence type="ECO:0000256" key="11">
    <source>
        <dbReference type="ARBA" id="ARBA00023002"/>
    </source>
</evidence>
<dbReference type="AlphaFoldDB" id="A0A165JTX7"/>
<keyword evidence="5" id="KW-0813">Transport</keyword>
<comment type="similarity">
    <text evidence="15">In the C-terminal section; belongs to the FMN-dependent alpha-hydroxy acid dehydrogenase family.</text>
</comment>
<evidence type="ECO:0000256" key="9">
    <source>
        <dbReference type="ARBA" id="ARBA00022723"/>
    </source>
</evidence>
<evidence type="ECO:0000256" key="14">
    <source>
        <dbReference type="ARBA" id="ARBA00052399"/>
    </source>
</evidence>
<comment type="subcellular location">
    <subcellularLocation>
        <location evidence="3">Mitochondrion intermembrane space</location>
    </subcellularLocation>
</comment>
<dbReference type="EC" id="1.1.2.3" evidence="17"/>
<evidence type="ECO:0000256" key="17">
    <source>
        <dbReference type="ARBA" id="ARBA00066458"/>
    </source>
</evidence>
<keyword evidence="12" id="KW-0408">Iron</keyword>
<comment type="catalytic activity">
    <reaction evidence="14">
        <text>(S)-lactate + 2 Fe(III)-[cytochrome c] = 2 Fe(II)-[cytochrome c] + pyruvate + 2 H(+)</text>
        <dbReference type="Rhea" id="RHEA:19909"/>
        <dbReference type="Rhea" id="RHEA-COMP:10350"/>
        <dbReference type="Rhea" id="RHEA-COMP:14399"/>
        <dbReference type="ChEBI" id="CHEBI:15361"/>
        <dbReference type="ChEBI" id="CHEBI:15378"/>
        <dbReference type="ChEBI" id="CHEBI:16651"/>
        <dbReference type="ChEBI" id="CHEBI:29033"/>
        <dbReference type="ChEBI" id="CHEBI:29034"/>
        <dbReference type="EC" id="1.1.2.3"/>
    </reaction>
    <physiologicalReaction direction="left-to-right" evidence="14">
        <dbReference type="Rhea" id="RHEA:19910"/>
    </physiologicalReaction>
</comment>
<keyword evidence="11" id="KW-0560">Oxidoreductase</keyword>
<dbReference type="InParanoid" id="A0A165JTX7"/>
<dbReference type="GO" id="GO:0020037">
    <property type="term" value="F:heme binding"/>
    <property type="evidence" value="ECO:0007669"/>
    <property type="project" value="InterPro"/>
</dbReference>
<reference evidence="25 26" key="1">
    <citation type="journal article" date="2016" name="Mol. Biol. Evol.">
        <title>Comparative Genomics of Early-Diverging Mushroom-Forming Fungi Provides Insights into the Origins of Lignocellulose Decay Capabilities.</title>
        <authorList>
            <person name="Nagy L.G."/>
            <person name="Riley R."/>
            <person name="Tritt A."/>
            <person name="Adam C."/>
            <person name="Daum C."/>
            <person name="Floudas D."/>
            <person name="Sun H."/>
            <person name="Yadav J.S."/>
            <person name="Pangilinan J."/>
            <person name="Larsson K.H."/>
            <person name="Matsuura K."/>
            <person name="Barry K."/>
            <person name="Labutti K."/>
            <person name="Kuo R."/>
            <person name="Ohm R.A."/>
            <person name="Bhattacharya S.S."/>
            <person name="Shirouzu T."/>
            <person name="Yoshinaga Y."/>
            <person name="Martin F.M."/>
            <person name="Grigoriev I.V."/>
            <person name="Hibbett D.S."/>
        </authorList>
    </citation>
    <scope>NUCLEOTIDE SEQUENCE [LARGE SCALE GENOMIC DNA]</scope>
    <source>
        <strain evidence="25 26">HHB12733</strain>
    </source>
</reference>
<dbReference type="PRINTS" id="PR00363">
    <property type="entry name" value="CYTOCHROMEB5"/>
</dbReference>
<comment type="cofactor">
    <cofactor evidence="2">
        <name>heme b</name>
        <dbReference type="ChEBI" id="CHEBI:60344"/>
    </cofactor>
</comment>
<dbReference type="STRING" id="1353952.A0A165JTX7"/>
<dbReference type="InterPro" id="IPR001199">
    <property type="entry name" value="Cyt_B5-like_heme/steroid-bd"/>
</dbReference>
<comment type="similarity">
    <text evidence="16">In the N-terminal section; belongs to the cytochrome b5 family.</text>
</comment>
<organism evidence="25 26">
    <name type="scientific">Calocera cornea HHB12733</name>
    <dbReference type="NCBI Taxonomy" id="1353952"/>
    <lineage>
        <taxon>Eukaryota</taxon>
        <taxon>Fungi</taxon>
        <taxon>Dikarya</taxon>
        <taxon>Basidiomycota</taxon>
        <taxon>Agaricomycotina</taxon>
        <taxon>Dacrymycetes</taxon>
        <taxon>Dacrymycetales</taxon>
        <taxon>Dacrymycetaceae</taxon>
        <taxon>Calocera</taxon>
    </lineage>
</organism>
<dbReference type="GO" id="GO:0004460">
    <property type="term" value="F:L-lactate dehydrogenase (cytochrome) activity"/>
    <property type="evidence" value="ECO:0007669"/>
    <property type="project" value="UniProtKB-EC"/>
</dbReference>
<dbReference type="PROSITE" id="PS50255">
    <property type="entry name" value="CYTOCHROME_B5_2"/>
    <property type="match status" value="1"/>
</dbReference>
<evidence type="ECO:0000256" key="22">
    <source>
        <dbReference type="SAM" id="MobiDB-lite"/>
    </source>
</evidence>
<evidence type="ECO:0000256" key="13">
    <source>
        <dbReference type="ARBA" id="ARBA00023128"/>
    </source>
</evidence>
<evidence type="ECO:0000256" key="6">
    <source>
        <dbReference type="ARBA" id="ARBA00022617"/>
    </source>
</evidence>
<accession>A0A165JTX7</accession>
<keyword evidence="13" id="KW-0496">Mitochondrion</keyword>
<dbReference type="Pfam" id="PF01070">
    <property type="entry name" value="FMN_dh"/>
    <property type="match status" value="1"/>
</dbReference>
<dbReference type="SUPFAM" id="SSF51395">
    <property type="entry name" value="FMN-linked oxidoreductases"/>
    <property type="match status" value="1"/>
</dbReference>
<dbReference type="InterPro" id="IPR018506">
    <property type="entry name" value="Cyt_B5_heme-BS"/>
</dbReference>
<evidence type="ECO:0000256" key="20">
    <source>
        <dbReference type="ARBA" id="ARBA00078774"/>
    </source>
</evidence>
<dbReference type="PROSITE" id="PS00191">
    <property type="entry name" value="CYTOCHROME_B5_1"/>
    <property type="match status" value="1"/>
</dbReference>
<dbReference type="GO" id="GO:0046872">
    <property type="term" value="F:metal ion binding"/>
    <property type="evidence" value="ECO:0007669"/>
    <property type="project" value="UniProtKB-KW"/>
</dbReference>
<dbReference type="FunFam" id="3.20.20.70:FF:000062">
    <property type="entry name" value="Cytochrome b2, mitochondrial, putative"/>
    <property type="match status" value="1"/>
</dbReference>
<evidence type="ECO:0000259" key="24">
    <source>
        <dbReference type="PROSITE" id="PS51349"/>
    </source>
</evidence>
<dbReference type="Proteomes" id="UP000076842">
    <property type="component" value="Unassembled WGS sequence"/>
</dbReference>
<dbReference type="PANTHER" id="PTHR10578">
    <property type="entry name" value="S -2-HYDROXY-ACID OXIDASE-RELATED"/>
    <property type="match status" value="1"/>
</dbReference>
<dbReference type="OrthoDB" id="1925334at2759"/>
<keyword evidence="8" id="KW-0288">FMN</keyword>
<evidence type="ECO:0000313" key="26">
    <source>
        <dbReference type="Proteomes" id="UP000076842"/>
    </source>
</evidence>
<dbReference type="GO" id="GO:0006089">
    <property type="term" value="P:lactate metabolic process"/>
    <property type="evidence" value="ECO:0007669"/>
    <property type="project" value="TreeGrafter"/>
</dbReference>
<dbReference type="PANTHER" id="PTHR10578:SF101">
    <property type="entry name" value="L-LACTATE DEHYDROGENASE (CYTOCHROME B2)"/>
    <property type="match status" value="1"/>
</dbReference>
<keyword evidence="26" id="KW-1185">Reference proteome</keyword>
<gene>
    <name evidence="25" type="ORF">CALCODRAFT_426253</name>
</gene>
<evidence type="ECO:0000256" key="8">
    <source>
        <dbReference type="ARBA" id="ARBA00022643"/>
    </source>
</evidence>
<feature type="domain" description="Cytochrome b5 heme-binding" evidence="23">
    <location>
        <begin position="46"/>
        <end position="122"/>
    </location>
</feature>
<proteinExistence type="inferred from homology"/>
<evidence type="ECO:0000256" key="3">
    <source>
        <dbReference type="ARBA" id="ARBA00004569"/>
    </source>
</evidence>
<evidence type="ECO:0000256" key="5">
    <source>
        <dbReference type="ARBA" id="ARBA00022448"/>
    </source>
</evidence>
<sequence>MDALFPRARSLSESLGEDKRREVRAGEEEEPHAEEGTTPDTPAGGARTIAFAEVQRHNTRDDCWVVIDGEVYDVTRFLEDHPGGTASILRMAGTDATDAFKPIHPPGTLTALDPSMHLGSIDLDTLPKLELSQSKKLELARIDAARRALPPPEAAINLADVERLAQTVLTKTAWAYYSSAGDDEYSHRENIASFKRFWFRPRVLNKVSAISMDTVLFGGVASTMPVYVSPAAMARLGHPDGEMEITRACAKEGVVQGVSANSSCSLEEIMGAKSGDQELIYQLYMNRNRQRSAEVIDKVDKMGFRGIMLTVDAPVSGKRERDIRAQGDDFQGPAEGTNEGKGVAQAISGYQDPDVNWDDIAWIKSLTKLPLYIKGIQCVEDAEKAHDHGVAGIIISNHGGRQLDFAPAAMTVLYELHQRRPDLMKQMDVYVDGGIRRGTDVLKALCLGAKGVGIGRPVLYGNGCWGEQGVRRVFQIMREEIATGMRLLGVTRLEDLRPDMVRYVDRDPLLVGPGEGQ</sequence>
<evidence type="ECO:0000256" key="7">
    <source>
        <dbReference type="ARBA" id="ARBA00022630"/>
    </source>
</evidence>
<evidence type="ECO:0000256" key="18">
    <source>
        <dbReference type="ARBA" id="ARBA00068515"/>
    </source>
</evidence>
<keyword evidence="9" id="KW-0479">Metal-binding</keyword>
<evidence type="ECO:0000256" key="10">
    <source>
        <dbReference type="ARBA" id="ARBA00022946"/>
    </source>
</evidence>
<feature type="region of interest" description="Disordered" evidence="22">
    <location>
        <begin position="1"/>
        <end position="45"/>
    </location>
</feature>
<dbReference type="PROSITE" id="PS51349">
    <property type="entry name" value="FMN_HYDROXY_ACID_DH_2"/>
    <property type="match status" value="1"/>
</dbReference>
<dbReference type="SUPFAM" id="SSF55856">
    <property type="entry name" value="Cytochrome b5-like heme/steroid binding domain"/>
    <property type="match status" value="1"/>
</dbReference>
<evidence type="ECO:0000256" key="16">
    <source>
        <dbReference type="ARBA" id="ARBA00061589"/>
    </source>
</evidence>
<protein>
    <recommendedName>
        <fullName evidence="18">L-lactate dehydrogenase (cytochrome)</fullName>
        <ecNumber evidence="17">1.1.2.3</ecNumber>
    </recommendedName>
    <alternativeName>
        <fullName evidence="20">Cytochrome b2</fullName>
    </alternativeName>
    <alternativeName>
        <fullName evidence="19">Flavocytochrome b2</fullName>
    </alternativeName>
    <alternativeName>
        <fullName evidence="21">L-lactate ferricytochrome c oxidoreductase</fullName>
    </alternativeName>
</protein>
<dbReference type="Gene3D" id="3.20.20.70">
    <property type="entry name" value="Aldolase class I"/>
    <property type="match status" value="1"/>
</dbReference>
<comment type="subunit">
    <text evidence="4">Homotetramer.</text>
</comment>
<evidence type="ECO:0000256" key="4">
    <source>
        <dbReference type="ARBA" id="ARBA00011881"/>
    </source>
</evidence>
<keyword evidence="6" id="KW-0349">Heme</keyword>
<dbReference type="Pfam" id="PF00173">
    <property type="entry name" value="Cyt-b5"/>
    <property type="match status" value="1"/>
</dbReference>
<comment type="cofactor">
    <cofactor evidence="1">
        <name>FMN</name>
        <dbReference type="ChEBI" id="CHEBI:58210"/>
    </cofactor>
</comment>
<dbReference type="InterPro" id="IPR008259">
    <property type="entry name" value="FMN_hydac_DH_AS"/>
</dbReference>
<feature type="domain" description="FMN hydroxy acid dehydrogenase" evidence="24">
    <location>
        <begin position="150"/>
        <end position="506"/>
    </location>
</feature>
<dbReference type="InterPro" id="IPR037396">
    <property type="entry name" value="FMN_HAD"/>
</dbReference>
<dbReference type="SMART" id="SM01117">
    <property type="entry name" value="Cyt-b5"/>
    <property type="match status" value="1"/>
</dbReference>
<dbReference type="PROSITE" id="PS00557">
    <property type="entry name" value="FMN_HYDROXY_ACID_DH_1"/>
    <property type="match status" value="1"/>
</dbReference>
<evidence type="ECO:0000256" key="1">
    <source>
        <dbReference type="ARBA" id="ARBA00001917"/>
    </source>
</evidence>
<evidence type="ECO:0000256" key="15">
    <source>
        <dbReference type="ARBA" id="ARBA00061137"/>
    </source>
</evidence>
<feature type="compositionally biased region" description="Basic and acidic residues" evidence="22">
    <location>
        <begin position="16"/>
        <end position="26"/>
    </location>
</feature>